<evidence type="ECO:0000313" key="3">
    <source>
        <dbReference type="Proteomes" id="UP001432146"/>
    </source>
</evidence>
<feature type="compositionally biased region" description="Basic and acidic residues" evidence="1">
    <location>
        <begin position="34"/>
        <end position="73"/>
    </location>
</feature>
<protein>
    <submittedName>
        <fullName evidence="2">Uncharacterized protein</fullName>
    </submittedName>
</protein>
<proteinExistence type="predicted"/>
<feature type="compositionally biased region" description="Basic and acidic residues" evidence="1">
    <location>
        <begin position="106"/>
        <end position="121"/>
    </location>
</feature>
<gene>
    <name evidence="2" type="ORF">QLX08_007224</name>
</gene>
<dbReference type="Proteomes" id="UP001432146">
    <property type="component" value="Unassembled WGS sequence"/>
</dbReference>
<comment type="caution">
    <text evidence="2">The sequence shown here is derived from an EMBL/GenBank/DDBJ whole genome shotgun (WGS) entry which is preliminary data.</text>
</comment>
<keyword evidence="3" id="KW-1185">Reference proteome</keyword>
<reference evidence="2 3" key="1">
    <citation type="submission" date="2024-05" db="EMBL/GenBank/DDBJ databases">
        <title>The nuclear and mitochondrial genome assemblies of Tetragonisca angustula (Apidae: Meliponini), a tiny yet remarkable pollinator in the Neotropics.</title>
        <authorList>
            <person name="Ferrari R."/>
            <person name="Ricardo P.C."/>
            <person name="Dias F.C."/>
            <person name="Araujo N.S."/>
            <person name="Soares D.O."/>
            <person name="Zhou Q.-S."/>
            <person name="Zhu C.-D."/>
            <person name="Coutinho L."/>
            <person name="Airas M.C."/>
            <person name="Batista T.M."/>
        </authorList>
    </citation>
    <scope>NUCLEOTIDE SEQUENCE [LARGE SCALE GENOMIC DNA]</scope>
    <source>
        <strain evidence="2">ASF017062</strain>
        <tissue evidence="2">Abdomen</tissue>
    </source>
</reference>
<organism evidence="2 3">
    <name type="scientific">Tetragonisca angustula</name>
    <dbReference type="NCBI Taxonomy" id="166442"/>
    <lineage>
        <taxon>Eukaryota</taxon>
        <taxon>Metazoa</taxon>
        <taxon>Ecdysozoa</taxon>
        <taxon>Arthropoda</taxon>
        <taxon>Hexapoda</taxon>
        <taxon>Insecta</taxon>
        <taxon>Pterygota</taxon>
        <taxon>Neoptera</taxon>
        <taxon>Endopterygota</taxon>
        <taxon>Hymenoptera</taxon>
        <taxon>Apocrita</taxon>
        <taxon>Aculeata</taxon>
        <taxon>Apoidea</taxon>
        <taxon>Anthophila</taxon>
        <taxon>Apidae</taxon>
        <taxon>Tetragonisca</taxon>
    </lineage>
</organism>
<feature type="compositionally biased region" description="Basic residues" evidence="1">
    <location>
        <begin position="94"/>
        <end position="105"/>
    </location>
</feature>
<evidence type="ECO:0000313" key="2">
    <source>
        <dbReference type="EMBL" id="KAK9299921.1"/>
    </source>
</evidence>
<feature type="region of interest" description="Disordered" evidence="1">
    <location>
        <begin position="13"/>
        <end position="121"/>
    </location>
</feature>
<name>A0AAW0ZT85_9HYME</name>
<dbReference type="AlphaFoldDB" id="A0AAW0ZT85"/>
<feature type="compositionally biased region" description="Polar residues" evidence="1">
    <location>
        <begin position="78"/>
        <end position="93"/>
    </location>
</feature>
<dbReference type="EMBL" id="JAWNGG020000137">
    <property type="protein sequence ID" value="KAK9299921.1"/>
    <property type="molecule type" value="Genomic_DNA"/>
</dbReference>
<evidence type="ECO:0000256" key="1">
    <source>
        <dbReference type="SAM" id="MobiDB-lite"/>
    </source>
</evidence>
<sequence>MENLFANLVKAITQGDVERGKARKCLGPSTKAPANRDTELEDLRERQLEIPRKGDQKRKEVTPPEKPARDKMAKGPVTSDQKTSGASEKNNWKTVKRSKPNRKREGRQNQRQEIPRAENAKDLLSSTGTVITSPVGNDKSILCLLERTVSIEDKRFSYFAITVSLFYFAITLCW</sequence>
<accession>A0AAW0ZT85</accession>